<proteinExistence type="predicted"/>
<sequence length="71" mass="7945">MEPEILGGMPVFKDTLVPIKCMFDYLLARKSMSDFLRDYPSVPEATARAVLENDATLFYEEISKRLAADGG</sequence>
<keyword evidence="2" id="KW-1185">Reference proteome</keyword>
<protein>
    <submittedName>
        <fullName evidence="1">DUF433 domain-containing protein</fullName>
    </submittedName>
</protein>
<dbReference type="InterPro" id="IPR009057">
    <property type="entry name" value="Homeodomain-like_sf"/>
</dbReference>
<dbReference type="InterPro" id="IPR036388">
    <property type="entry name" value="WH-like_DNA-bd_sf"/>
</dbReference>
<name>A0A6L6PCN6_9BURK</name>
<dbReference type="AlphaFoldDB" id="A0A6L6PCN6"/>
<dbReference type="SUPFAM" id="SSF46689">
    <property type="entry name" value="Homeodomain-like"/>
    <property type="match status" value="1"/>
</dbReference>
<dbReference type="Pfam" id="PF04255">
    <property type="entry name" value="DUF433"/>
    <property type="match status" value="1"/>
</dbReference>
<evidence type="ECO:0000313" key="2">
    <source>
        <dbReference type="Proteomes" id="UP000475582"/>
    </source>
</evidence>
<dbReference type="Gene3D" id="1.10.10.10">
    <property type="entry name" value="Winged helix-like DNA-binding domain superfamily/Winged helix DNA-binding domain"/>
    <property type="match status" value="1"/>
</dbReference>
<dbReference type="Proteomes" id="UP000475582">
    <property type="component" value="Unassembled WGS sequence"/>
</dbReference>
<reference evidence="1 2" key="1">
    <citation type="submission" date="2019-11" db="EMBL/GenBank/DDBJ databases">
        <title>Type strains purchased from KCTC, JCM and DSMZ.</title>
        <authorList>
            <person name="Lu H."/>
        </authorList>
    </citation>
    <scope>NUCLEOTIDE SEQUENCE [LARGE SCALE GENOMIC DNA]</scope>
    <source>
        <strain evidence="1 2">KCTC 22382</strain>
    </source>
</reference>
<gene>
    <name evidence="1" type="ORF">GM676_04575</name>
</gene>
<evidence type="ECO:0000313" key="1">
    <source>
        <dbReference type="EMBL" id="MTV36862.1"/>
    </source>
</evidence>
<organism evidence="1 2">
    <name type="scientific">Duganella radicis</name>
    <dbReference type="NCBI Taxonomy" id="551988"/>
    <lineage>
        <taxon>Bacteria</taxon>
        <taxon>Pseudomonadati</taxon>
        <taxon>Pseudomonadota</taxon>
        <taxon>Betaproteobacteria</taxon>
        <taxon>Burkholderiales</taxon>
        <taxon>Oxalobacteraceae</taxon>
        <taxon>Telluria group</taxon>
        <taxon>Duganella</taxon>
    </lineage>
</organism>
<dbReference type="OrthoDB" id="8780017at2"/>
<accession>A0A6L6PCN6</accession>
<dbReference type="InterPro" id="IPR007367">
    <property type="entry name" value="DUF433"/>
</dbReference>
<comment type="caution">
    <text evidence="1">The sequence shown here is derived from an EMBL/GenBank/DDBJ whole genome shotgun (WGS) entry which is preliminary data.</text>
</comment>
<dbReference type="EMBL" id="WNKY01000002">
    <property type="protein sequence ID" value="MTV36862.1"/>
    <property type="molecule type" value="Genomic_DNA"/>
</dbReference>